<accession>A0AAN6EQ74</accession>
<feature type="compositionally biased region" description="Basic and acidic residues" evidence="5">
    <location>
        <begin position="315"/>
        <end position="325"/>
    </location>
</feature>
<comment type="caution">
    <text evidence="7">The sequence shown here is derived from an EMBL/GenBank/DDBJ whole genome shotgun (WGS) entry which is preliminary data.</text>
</comment>
<dbReference type="PANTHER" id="PTHR15549:SF26">
    <property type="entry name" value="AXIAL BUDDING PATTERN PROTEIN 2-RELATED"/>
    <property type="match status" value="1"/>
</dbReference>
<evidence type="ECO:0000256" key="1">
    <source>
        <dbReference type="ARBA" id="ARBA00004167"/>
    </source>
</evidence>
<evidence type="ECO:0000256" key="4">
    <source>
        <dbReference type="ARBA" id="ARBA00023136"/>
    </source>
</evidence>
<dbReference type="Proteomes" id="UP001161757">
    <property type="component" value="Unassembled WGS sequence"/>
</dbReference>
<feature type="region of interest" description="Disordered" evidence="5">
    <location>
        <begin position="273"/>
        <end position="341"/>
    </location>
</feature>
<reference evidence="7" key="1">
    <citation type="submission" date="2023-01" db="EMBL/GenBank/DDBJ databases">
        <title>Exophiala dermititidis isolated from Cystic Fibrosis Patient.</title>
        <authorList>
            <person name="Kurbessoian T."/>
            <person name="Crocker A."/>
            <person name="Murante D."/>
            <person name="Hogan D.A."/>
            <person name="Stajich J.E."/>
        </authorList>
    </citation>
    <scope>NUCLEOTIDE SEQUENCE</scope>
    <source>
        <strain evidence="7">Ex8</strain>
    </source>
</reference>
<evidence type="ECO:0000256" key="2">
    <source>
        <dbReference type="ARBA" id="ARBA00022692"/>
    </source>
</evidence>
<evidence type="ECO:0000313" key="8">
    <source>
        <dbReference type="Proteomes" id="UP001161757"/>
    </source>
</evidence>
<feature type="region of interest" description="Disordered" evidence="5">
    <location>
        <begin position="228"/>
        <end position="256"/>
    </location>
</feature>
<feature type="transmembrane region" description="Helical" evidence="6">
    <location>
        <begin position="173"/>
        <end position="198"/>
    </location>
</feature>
<keyword evidence="2 6" id="KW-0812">Transmembrane</keyword>
<dbReference type="GO" id="GO:0071944">
    <property type="term" value="C:cell periphery"/>
    <property type="evidence" value="ECO:0007669"/>
    <property type="project" value="UniProtKB-ARBA"/>
</dbReference>
<proteinExistence type="predicted"/>
<protein>
    <submittedName>
        <fullName evidence="7">Uncharacterized protein</fullName>
    </submittedName>
</protein>
<keyword evidence="4 6" id="KW-0472">Membrane</keyword>
<dbReference type="PANTHER" id="PTHR15549">
    <property type="entry name" value="PAIRED IMMUNOGLOBULIN-LIKE TYPE 2 RECEPTOR"/>
    <property type="match status" value="1"/>
</dbReference>
<dbReference type="EMBL" id="JAJGCB010000017">
    <property type="protein sequence ID" value="KAJ8988749.1"/>
    <property type="molecule type" value="Genomic_DNA"/>
</dbReference>
<feature type="region of interest" description="Disordered" evidence="5">
    <location>
        <begin position="139"/>
        <end position="168"/>
    </location>
</feature>
<name>A0AAN6EQ74_EXODE</name>
<dbReference type="InterPro" id="IPR051694">
    <property type="entry name" value="Immunoregulatory_rcpt-like"/>
</dbReference>
<organism evidence="7 8">
    <name type="scientific">Exophiala dermatitidis</name>
    <name type="common">Black yeast-like fungus</name>
    <name type="synonym">Wangiella dermatitidis</name>
    <dbReference type="NCBI Taxonomy" id="5970"/>
    <lineage>
        <taxon>Eukaryota</taxon>
        <taxon>Fungi</taxon>
        <taxon>Dikarya</taxon>
        <taxon>Ascomycota</taxon>
        <taxon>Pezizomycotina</taxon>
        <taxon>Eurotiomycetes</taxon>
        <taxon>Chaetothyriomycetidae</taxon>
        <taxon>Chaetothyriales</taxon>
        <taxon>Herpotrichiellaceae</taxon>
        <taxon>Exophiala</taxon>
    </lineage>
</organism>
<evidence type="ECO:0000256" key="6">
    <source>
        <dbReference type="SAM" id="Phobius"/>
    </source>
</evidence>
<dbReference type="AlphaFoldDB" id="A0AAN6EQ74"/>
<feature type="compositionally biased region" description="Low complexity" evidence="5">
    <location>
        <begin position="242"/>
        <end position="255"/>
    </location>
</feature>
<keyword evidence="3 6" id="KW-1133">Transmembrane helix</keyword>
<comment type="subcellular location">
    <subcellularLocation>
        <location evidence="1">Membrane</location>
        <topology evidence="1">Single-pass membrane protein</topology>
    </subcellularLocation>
</comment>
<evidence type="ECO:0000313" key="7">
    <source>
        <dbReference type="EMBL" id="KAJ8988749.1"/>
    </source>
</evidence>
<gene>
    <name evidence="7" type="ORF">HRR80_007374</name>
</gene>
<evidence type="ECO:0000256" key="5">
    <source>
        <dbReference type="SAM" id="MobiDB-lite"/>
    </source>
</evidence>
<feature type="compositionally biased region" description="Low complexity" evidence="5">
    <location>
        <begin position="139"/>
        <end position="163"/>
    </location>
</feature>
<evidence type="ECO:0000256" key="3">
    <source>
        <dbReference type="ARBA" id="ARBA00022989"/>
    </source>
</evidence>
<sequence length="341" mass="36102">MPRHAQMPDMAQIQRRDSFNDTDYESCPVGGRWAKCEDVNYPTFIGCCSSNPCSGQMCPAENLFPMGFGAVTSPAPDYPNHSCPYGGLWYTCAANTIPFQGCCVSNPCNGQGCPSADLRPAALHTVVVAGTSTFTVPSSVSTPAPTSTSSSTTTAWTTSTFTPAQSSHKTNTAAIAGGASAAGVVVLAVIVIVFYCCLRRRKAKAAANSQPAQSQELKNYYSPATNVSTPLPNYTKSAAHDPSSPTPTYTSGGTPRFQEAEPQEIMGLGLSTEEFHRRSKSRTPAQSLGSPIELPSQRPSGMAPELEADSPLLDSRSRQTNERKSTLHNSTGYSDFGTDGS</sequence>
<dbReference type="GO" id="GO:0016020">
    <property type="term" value="C:membrane"/>
    <property type="evidence" value="ECO:0007669"/>
    <property type="project" value="UniProtKB-SubCell"/>
</dbReference>